<comment type="caution">
    <text evidence="2">The sequence shown here is derived from an EMBL/GenBank/DDBJ whole genome shotgun (WGS) entry which is preliminary data.</text>
</comment>
<protein>
    <submittedName>
        <fullName evidence="2">Uncharacterized protein</fullName>
    </submittedName>
</protein>
<reference evidence="2 3" key="1">
    <citation type="submission" date="2024-10" db="EMBL/GenBank/DDBJ databases">
        <title>The Natural Products Discovery Center: Release of the First 8490 Sequenced Strains for Exploring Actinobacteria Biosynthetic Diversity.</title>
        <authorList>
            <person name="Kalkreuter E."/>
            <person name="Kautsar S.A."/>
            <person name="Yang D."/>
            <person name="Bader C.D."/>
            <person name="Teijaro C.N."/>
            <person name="Fluegel L."/>
            <person name="Davis C.M."/>
            <person name="Simpson J.R."/>
            <person name="Lauterbach L."/>
            <person name="Steele A.D."/>
            <person name="Gui C."/>
            <person name="Meng S."/>
            <person name="Li G."/>
            <person name="Viehrig K."/>
            <person name="Ye F."/>
            <person name="Su P."/>
            <person name="Kiefer A.F."/>
            <person name="Nichols A."/>
            <person name="Cepeda A.J."/>
            <person name="Yan W."/>
            <person name="Fan B."/>
            <person name="Jiang Y."/>
            <person name="Adhikari A."/>
            <person name="Zheng C.-J."/>
            <person name="Schuster L."/>
            <person name="Cowan T.M."/>
            <person name="Smanski M.J."/>
            <person name="Chevrette M.G."/>
            <person name="De Carvalho L.P.S."/>
            <person name="Shen B."/>
        </authorList>
    </citation>
    <scope>NUCLEOTIDE SEQUENCE [LARGE SCALE GENOMIC DNA]</scope>
    <source>
        <strain evidence="2 3">NPDC050545</strain>
    </source>
</reference>
<dbReference type="RefSeq" id="WP_397079126.1">
    <property type="nucleotide sequence ID" value="NZ_JBITGY010000001.1"/>
</dbReference>
<feature type="region of interest" description="Disordered" evidence="1">
    <location>
        <begin position="391"/>
        <end position="424"/>
    </location>
</feature>
<feature type="compositionally biased region" description="Gly residues" evidence="1">
    <location>
        <begin position="397"/>
        <end position="424"/>
    </location>
</feature>
<gene>
    <name evidence="2" type="ORF">ACIBG2_05320</name>
</gene>
<keyword evidence="3" id="KW-1185">Reference proteome</keyword>
<name>A0ABW7YLK4_9ACTN</name>
<sequence length="465" mass="46628">MGLRGWLLRRAAVRPPVLVVAGSYGTRVRLLVEAAGWPVARSPASAGVLVTCGADGASAEAAGVVWADMAGPRARVVLGRDATGARVRAALEEAREVLAGWDAGADPGIGWVPGGGDSHERSCGGGPPDEGSHERSCGGGPPDEGSPGMPGEEGHGCGAGMPAGDGHGSGSGHEHHMGSPGGLPMAGRGPDRDGLTLDRLHVPLGPVLADWPDGLVVETVMQGDVIQEARVRLPDSAGSQGARSFWDEPWLAAAAGEPVTRDAAERRRAAAHLDSLGRFLAVAGWPAAAGSARHMRDRLLWASGSEGSYGFYGSEGSGGFDVEDGSDDKLVAGYARFARRVGGSRVLAWMTRGLGPLEPAADGDVLGRVHHWLTATGAALGHLGDLTPLADDLGPRGPVGQGRSGGSGRSGRSGGSGGSRGSGGSAAALDALPGLLAGAELGAARLIVAALDPDLAQLSPAAAHA</sequence>
<evidence type="ECO:0000256" key="1">
    <source>
        <dbReference type="SAM" id="MobiDB-lite"/>
    </source>
</evidence>
<dbReference type="Proteomes" id="UP001612741">
    <property type="component" value="Unassembled WGS sequence"/>
</dbReference>
<proteinExistence type="predicted"/>
<organism evidence="2 3">
    <name type="scientific">Nonomuraea typhae</name>
    <dbReference type="NCBI Taxonomy" id="2603600"/>
    <lineage>
        <taxon>Bacteria</taxon>
        <taxon>Bacillati</taxon>
        <taxon>Actinomycetota</taxon>
        <taxon>Actinomycetes</taxon>
        <taxon>Streptosporangiales</taxon>
        <taxon>Streptosporangiaceae</taxon>
        <taxon>Nonomuraea</taxon>
    </lineage>
</organism>
<feature type="region of interest" description="Disordered" evidence="1">
    <location>
        <begin position="104"/>
        <end position="194"/>
    </location>
</feature>
<feature type="compositionally biased region" description="Gly residues" evidence="1">
    <location>
        <begin position="156"/>
        <end position="171"/>
    </location>
</feature>
<evidence type="ECO:0000313" key="3">
    <source>
        <dbReference type="Proteomes" id="UP001612741"/>
    </source>
</evidence>
<dbReference type="EMBL" id="JBITGY010000001">
    <property type="protein sequence ID" value="MFI6496779.1"/>
    <property type="molecule type" value="Genomic_DNA"/>
</dbReference>
<evidence type="ECO:0000313" key="2">
    <source>
        <dbReference type="EMBL" id="MFI6496779.1"/>
    </source>
</evidence>
<accession>A0ABW7YLK4</accession>